<dbReference type="InterPro" id="IPR013785">
    <property type="entry name" value="Aldolase_TIM"/>
</dbReference>
<dbReference type="SUPFAM" id="SSF51569">
    <property type="entry name" value="Aldolase"/>
    <property type="match status" value="1"/>
</dbReference>
<keyword evidence="6 10" id="KW-0028">Amino-acid biosynthesis</keyword>
<evidence type="ECO:0000256" key="1">
    <source>
        <dbReference type="ARBA" id="ARBA00000064"/>
    </source>
</evidence>
<dbReference type="RefSeq" id="WP_262655892.1">
    <property type="nucleotide sequence ID" value="NZ_JAOQKE010000033.1"/>
</dbReference>
<dbReference type="NCBIfam" id="NF002991">
    <property type="entry name" value="PRK03739.1"/>
    <property type="match status" value="1"/>
</dbReference>
<dbReference type="CDD" id="cd07942">
    <property type="entry name" value="DRE_TIM_LeuA"/>
    <property type="match status" value="1"/>
</dbReference>
<accession>A0ABT2SQ70</accession>
<evidence type="ECO:0000313" key="13">
    <source>
        <dbReference type="Proteomes" id="UP001652338"/>
    </source>
</evidence>
<name>A0ABT2SQ70_9FIRM</name>
<dbReference type="Pfam" id="PF00682">
    <property type="entry name" value="HMGL-like"/>
    <property type="match status" value="1"/>
</dbReference>
<evidence type="ECO:0000256" key="6">
    <source>
        <dbReference type="ARBA" id="ARBA00022605"/>
    </source>
</evidence>
<evidence type="ECO:0000256" key="8">
    <source>
        <dbReference type="ARBA" id="ARBA00022723"/>
    </source>
</evidence>
<dbReference type="InterPro" id="IPR013709">
    <property type="entry name" value="2-isopropylmalate_synth_dimer"/>
</dbReference>
<dbReference type="SUPFAM" id="SSF110921">
    <property type="entry name" value="2-isopropylmalate synthase LeuA, allosteric (dimerisation) domain"/>
    <property type="match status" value="1"/>
</dbReference>
<comment type="caution">
    <text evidence="12">The sequence shown here is derived from an EMBL/GenBank/DDBJ whole genome shotgun (WGS) entry which is preliminary data.</text>
</comment>
<evidence type="ECO:0000256" key="7">
    <source>
        <dbReference type="ARBA" id="ARBA00022679"/>
    </source>
</evidence>
<comment type="pathway">
    <text evidence="2 10">Amino-acid biosynthesis; L-leucine biosynthesis; L-leucine from 3-methyl-2-oxobutanoate: step 1/4.</text>
</comment>
<dbReference type="EMBL" id="JAOQKE010000033">
    <property type="protein sequence ID" value="MCU6726653.1"/>
    <property type="molecule type" value="Genomic_DNA"/>
</dbReference>
<dbReference type="InterPro" id="IPR036230">
    <property type="entry name" value="LeuA_allosteric_dom_sf"/>
</dbReference>
<evidence type="ECO:0000256" key="9">
    <source>
        <dbReference type="ARBA" id="ARBA00023304"/>
    </source>
</evidence>
<evidence type="ECO:0000256" key="10">
    <source>
        <dbReference type="HAMAP-Rule" id="MF_00572"/>
    </source>
</evidence>
<evidence type="ECO:0000256" key="3">
    <source>
        <dbReference type="ARBA" id="ARBA00009767"/>
    </source>
</evidence>
<dbReference type="InterPro" id="IPR002034">
    <property type="entry name" value="AIPM/Hcit_synth_CS"/>
</dbReference>
<dbReference type="InterPro" id="IPR005668">
    <property type="entry name" value="IPM_Synthase"/>
</dbReference>
<dbReference type="PANTHER" id="PTHR46911:SF1">
    <property type="entry name" value="2-ISOPROPYLMALATE SYNTHASE"/>
    <property type="match status" value="1"/>
</dbReference>
<keyword evidence="8 10" id="KW-0479">Metal-binding</keyword>
<dbReference type="Gene3D" id="3.30.160.270">
    <property type="match status" value="1"/>
</dbReference>
<keyword evidence="7 10" id="KW-0808">Transferase</keyword>
<comment type="subunit">
    <text evidence="10">Homodimer.</text>
</comment>
<feature type="domain" description="Pyruvate carboxyltransferase" evidence="11">
    <location>
        <begin position="31"/>
        <end position="304"/>
    </location>
</feature>
<dbReference type="Gene3D" id="3.20.20.70">
    <property type="entry name" value="Aldolase class I"/>
    <property type="match status" value="1"/>
</dbReference>
<feature type="binding site" evidence="10">
    <location>
        <position position="243"/>
    </location>
    <ligand>
        <name>Mg(2+)</name>
        <dbReference type="ChEBI" id="CHEBI:18420"/>
    </ligand>
</feature>
<evidence type="ECO:0000256" key="4">
    <source>
        <dbReference type="ARBA" id="ARBA00012973"/>
    </source>
</evidence>
<dbReference type="SUPFAM" id="SSF89000">
    <property type="entry name" value="post-HMGL domain-like"/>
    <property type="match status" value="1"/>
</dbReference>
<dbReference type="InterPro" id="IPR000891">
    <property type="entry name" value="PYR_CT"/>
</dbReference>
<protein>
    <recommendedName>
        <fullName evidence="4 10">2-isopropylmalate synthase</fullName>
        <ecNumber evidence="4 10">2.3.3.13</ecNumber>
    </recommendedName>
    <alternativeName>
        <fullName evidence="10">Alpha-IPM synthase</fullName>
    </alternativeName>
    <alternativeName>
        <fullName evidence="10">Alpha-isopropylmalate synthase</fullName>
    </alternativeName>
</protein>
<comment type="subcellular location">
    <subcellularLocation>
        <location evidence="10">Cytoplasm</location>
    </subcellularLocation>
</comment>
<keyword evidence="9 10" id="KW-0100">Branched-chain amino acid biosynthesis</keyword>
<evidence type="ECO:0000313" key="12">
    <source>
        <dbReference type="EMBL" id="MCU6726653.1"/>
    </source>
</evidence>
<dbReference type="Pfam" id="PF22615">
    <property type="entry name" value="IPMS_D2"/>
    <property type="match status" value="1"/>
</dbReference>
<feature type="binding site" evidence="10">
    <location>
        <position position="245"/>
    </location>
    <ligand>
        <name>Mg(2+)</name>
        <dbReference type="ChEBI" id="CHEBI:18420"/>
    </ligand>
</feature>
<comment type="similarity">
    <text evidence="3 10">Belongs to the alpha-IPM synthase/homocitrate synthase family. LeuA type 2 subfamily.</text>
</comment>
<reference evidence="12 13" key="1">
    <citation type="journal article" date="2021" name="ISME Commun">
        <title>Automated analysis of genomic sequences facilitates high-throughput and comprehensive description of bacteria.</title>
        <authorList>
            <person name="Hitch T.C.A."/>
        </authorList>
    </citation>
    <scope>NUCLEOTIDE SEQUENCE [LARGE SCALE GENOMIC DNA]</scope>
    <source>
        <strain evidence="12 13">Sanger_29</strain>
    </source>
</reference>
<dbReference type="PROSITE" id="PS00816">
    <property type="entry name" value="AIPM_HOMOCIT_SYNTH_2"/>
    <property type="match status" value="1"/>
</dbReference>
<organism evidence="12 13">
    <name type="scientific">Muricoprocola aceti</name>
    <dbReference type="NCBI Taxonomy" id="2981772"/>
    <lineage>
        <taxon>Bacteria</taxon>
        <taxon>Bacillati</taxon>
        <taxon>Bacillota</taxon>
        <taxon>Clostridia</taxon>
        <taxon>Lachnospirales</taxon>
        <taxon>Lachnospiraceae</taxon>
        <taxon>Muricoprocola</taxon>
    </lineage>
</organism>
<dbReference type="InterPro" id="IPR054692">
    <property type="entry name" value="LeuA-like_post-cat"/>
</dbReference>
<dbReference type="PROSITE" id="PS00815">
    <property type="entry name" value="AIPM_HOMOCIT_SYNTH_1"/>
    <property type="match status" value="1"/>
</dbReference>
<dbReference type="EC" id="2.3.3.13" evidence="4 10"/>
<dbReference type="HAMAP" id="MF_00572">
    <property type="entry name" value="LeuA_type2"/>
    <property type="match status" value="1"/>
</dbReference>
<dbReference type="PANTHER" id="PTHR46911">
    <property type="match status" value="1"/>
</dbReference>
<dbReference type="Proteomes" id="UP001652338">
    <property type="component" value="Unassembled WGS sequence"/>
</dbReference>
<feature type="binding site" evidence="10">
    <location>
        <position position="40"/>
    </location>
    <ligand>
        <name>Mg(2+)</name>
        <dbReference type="ChEBI" id="CHEBI:18420"/>
    </ligand>
</feature>
<comment type="function">
    <text evidence="10">Catalyzes the condensation of the acetyl group of acetyl-CoA with 3-methyl-2-oxobutanoate (2-ketoisovalerate) to form 3-carboxy-3-hydroxy-4-methylpentanoate (2-isopropylmalate).</text>
</comment>
<evidence type="ECO:0000259" key="11">
    <source>
        <dbReference type="PROSITE" id="PS50991"/>
    </source>
</evidence>
<keyword evidence="13" id="KW-1185">Reference proteome</keyword>
<feature type="region of interest" description="Regulatory domain" evidence="10">
    <location>
        <begin position="439"/>
        <end position="555"/>
    </location>
</feature>
<comment type="cofactor">
    <cofactor evidence="10">
        <name>Mg(2+)</name>
        <dbReference type="ChEBI" id="CHEBI:18420"/>
    </cofactor>
</comment>
<feature type="binding site" evidence="10">
    <location>
        <position position="279"/>
    </location>
    <ligand>
        <name>Mg(2+)</name>
        <dbReference type="ChEBI" id="CHEBI:18420"/>
    </ligand>
</feature>
<sequence length="555" mass="62703">MKNFKKYTRQYFMPPVECMDWTKKEYIDKAPIWCSVDLRDGNQALIVPMNLQQKIDFFKLLVKIGFKEIEVGFPAASETEYHFLRALIEQDLIPDDVTIQVLTQAREHIIRKTFEALEGAKKAVVHVYNSTSLSQREQVFKKSKEEILKIAVDGAALLKKLADETEGNFSFEYSPESFTGTEPEYALEVVNAVLDVWQPTPDNKVIINLPSTVQHSMPHVYASQIEYMSKNMKYRENVVLSLHPHNDRGSGVSDAEMGILAGADRIEGTLFGNGERTGNVDIVTLAMNMYAQGVDPELDFTNMMEICEQYEKFTGMKIDMRSPYSGALVFAAFSGSHQDAIAKGMKYRETHDCEHWTVPYLPIDPADIGRHYEADVIRINSQSGKGGVGYILEQYYGLNLPAKMREAMGYAAKAASDEKEKELLPDEIFDLFKTRYEDITTPFNITEAHFKQHNGIIAEIMVEHDGEKKLAVASGNGRLDAISNALKKQFRLEYRLETYQEHALEQSSSSRAIAYVGIRDAQEKRFWGAGVDQDIIKASYNALLTAINNMLAGVE</sequence>
<dbReference type="SMART" id="SM00917">
    <property type="entry name" value="LeuA_dimer"/>
    <property type="match status" value="1"/>
</dbReference>
<evidence type="ECO:0000256" key="2">
    <source>
        <dbReference type="ARBA" id="ARBA00004689"/>
    </source>
</evidence>
<dbReference type="PROSITE" id="PS50991">
    <property type="entry name" value="PYR_CT"/>
    <property type="match status" value="1"/>
</dbReference>
<evidence type="ECO:0000256" key="5">
    <source>
        <dbReference type="ARBA" id="ARBA00022430"/>
    </source>
</evidence>
<dbReference type="Pfam" id="PF08502">
    <property type="entry name" value="LeuA_dimer"/>
    <property type="match status" value="1"/>
</dbReference>
<keyword evidence="10" id="KW-0963">Cytoplasm</keyword>
<gene>
    <name evidence="10" type="primary">leuA</name>
    <name evidence="12" type="ORF">OCV47_15215</name>
</gene>
<keyword evidence="10" id="KW-0460">Magnesium</keyword>
<comment type="catalytic activity">
    <reaction evidence="1 10">
        <text>3-methyl-2-oxobutanoate + acetyl-CoA + H2O = (2S)-2-isopropylmalate + CoA + H(+)</text>
        <dbReference type="Rhea" id="RHEA:21524"/>
        <dbReference type="ChEBI" id="CHEBI:1178"/>
        <dbReference type="ChEBI" id="CHEBI:11851"/>
        <dbReference type="ChEBI" id="CHEBI:15377"/>
        <dbReference type="ChEBI" id="CHEBI:15378"/>
        <dbReference type="ChEBI" id="CHEBI:57287"/>
        <dbReference type="ChEBI" id="CHEBI:57288"/>
        <dbReference type="EC" id="2.3.3.13"/>
    </reaction>
</comment>
<keyword evidence="5 10" id="KW-0432">Leucine biosynthesis</keyword>
<proteinExistence type="inferred from homology"/>
<dbReference type="InterPro" id="IPR039371">
    <property type="entry name" value="LeuA_N_DRE-TIM"/>
</dbReference>